<dbReference type="Gene3D" id="3.40.50.300">
    <property type="entry name" value="P-loop containing nucleotide triphosphate hydrolases"/>
    <property type="match status" value="1"/>
</dbReference>
<dbReference type="Proteomes" id="UP000604046">
    <property type="component" value="Unassembled WGS sequence"/>
</dbReference>
<dbReference type="GO" id="GO:0016787">
    <property type="term" value="F:hydrolase activity"/>
    <property type="evidence" value="ECO:0007669"/>
    <property type="project" value="UniProtKB-KW"/>
</dbReference>
<dbReference type="SMART" id="SM00833">
    <property type="entry name" value="CobW_C"/>
    <property type="match status" value="1"/>
</dbReference>
<dbReference type="EMBL" id="CAJNDS010000619">
    <property type="protein sequence ID" value="CAE7223246.1"/>
    <property type="molecule type" value="Genomic_DNA"/>
</dbReference>
<dbReference type="InterPro" id="IPR003495">
    <property type="entry name" value="CobW/HypB/UreG_nucleotide-bd"/>
</dbReference>
<proteinExistence type="inferred from homology"/>
<dbReference type="SUPFAM" id="SSF52540">
    <property type="entry name" value="P-loop containing nucleoside triphosphate hydrolases"/>
    <property type="match status" value="1"/>
</dbReference>
<dbReference type="AlphaFoldDB" id="A0A812K9M6"/>
<dbReference type="OrthoDB" id="272672at2759"/>
<name>A0A812K9M6_9DINO</name>
<dbReference type="PANTHER" id="PTHR43603">
    <property type="entry name" value="COBW DOMAIN-CONTAINING PROTEIN DDB_G0274527"/>
    <property type="match status" value="1"/>
</dbReference>
<evidence type="ECO:0000256" key="5">
    <source>
        <dbReference type="ARBA" id="ARBA00049117"/>
    </source>
</evidence>
<keyword evidence="2" id="KW-0378">Hydrolase</keyword>
<evidence type="ECO:0000256" key="2">
    <source>
        <dbReference type="ARBA" id="ARBA00022801"/>
    </source>
</evidence>
<feature type="domain" description="CobW C-terminal" evidence="6">
    <location>
        <begin position="268"/>
        <end position="375"/>
    </location>
</feature>
<dbReference type="CDD" id="cd03112">
    <property type="entry name" value="CobW-like"/>
    <property type="match status" value="1"/>
</dbReference>
<keyword evidence="3" id="KW-0143">Chaperone</keyword>
<evidence type="ECO:0000259" key="6">
    <source>
        <dbReference type="SMART" id="SM00833"/>
    </source>
</evidence>
<dbReference type="Gene3D" id="3.30.1220.10">
    <property type="entry name" value="CobW-like, C-terminal domain"/>
    <property type="match status" value="1"/>
</dbReference>
<evidence type="ECO:0000256" key="4">
    <source>
        <dbReference type="ARBA" id="ARBA00034320"/>
    </source>
</evidence>
<comment type="catalytic activity">
    <reaction evidence="5">
        <text>GTP + H2O = GDP + phosphate + H(+)</text>
        <dbReference type="Rhea" id="RHEA:19669"/>
        <dbReference type="ChEBI" id="CHEBI:15377"/>
        <dbReference type="ChEBI" id="CHEBI:15378"/>
        <dbReference type="ChEBI" id="CHEBI:37565"/>
        <dbReference type="ChEBI" id="CHEBI:43474"/>
        <dbReference type="ChEBI" id="CHEBI:58189"/>
    </reaction>
    <physiologicalReaction direction="left-to-right" evidence="5">
        <dbReference type="Rhea" id="RHEA:19670"/>
    </physiologicalReaction>
</comment>
<accession>A0A812K9M6</accession>
<evidence type="ECO:0000313" key="7">
    <source>
        <dbReference type="EMBL" id="CAE7223246.1"/>
    </source>
</evidence>
<dbReference type="InterPro" id="IPR027417">
    <property type="entry name" value="P-loop_NTPase"/>
</dbReference>
<dbReference type="Pfam" id="PF02492">
    <property type="entry name" value="cobW"/>
    <property type="match status" value="1"/>
</dbReference>
<keyword evidence="1" id="KW-0547">Nucleotide-binding</keyword>
<evidence type="ECO:0000256" key="1">
    <source>
        <dbReference type="ARBA" id="ARBA00022741"/>
    </source>
</evidence>
<dbReference type="InterPro" id="IPR011629">
    <property type="entry name" value="CobW-like_C"/>
</dbReference>
<dbReference type="PANTHER" id="PTHR43603:SF1">
    <property type="entry name" value="ZINC-REGULATED GTPASE METALLOPROTEIN ACTIVATOR 1"/>
    <property type="match status" value="1"/>
</dbReference>
<organism evidence="7 8">
    <name type="scientific">Symbiodinium natans</name>
    <dbReference type="NCBI Taxonomy" id="878477"/>
    <lineage>
        <taxon>Eukaryota</taxon>
        <taxon>Sar</taxon>
        <taxon>Alveolata</taxon>
        <taxon>Dinophyceae</taxon>
        <taxon>Suessiales</taxon>
        <taxon>Symbiodiniaceae</taxon>
        <taxon>Symbiodinium</taxon>
    </lineage>
</organism>
<gene>
    <name evidence="7" type="primary">yciC</name>
    <name evidence="7" type="ORF">SNAT2548_LOCUS8397</name>
</gene>
<keyword evidence="8" id="KW-1185">Reference proteome</keyword>
<comment type="caution">
    <text evidence="7">The sequence shown here is derived from an EMBL/GenBank/DDBJ whole genome shotgun (WGS) entry which is preliminary data.</text>
</comment>
<dbReference type="GO" id="GO:0000166">
    <property type="term" value="F:nucleotide binding"/>
    <property type="evidence" value="ECO:0007669"/>
    <property type="project" value="UniProtKB-KW"/>
</dbReference>
<reference evidence="7" key="1">
    <citation type="submission" date="2021-02" db="EMBL/GenBank/DDBJ databases">
        <authorList>
            <person name="Dougan E. K."/>
            <person name="Rhodes N."/>
            <person name="Thang M."/>
            <person name="Chan C."/>
        </authorList>
    </citation>
    <scope>NUCLEOTIDE SEQUENCE</scope>
</reference>
<protein>
    <submittedName>
        <fullName evidence="7">YciC protein</fullName>
    </submittedName>
</protein>
<dbReference type="InterPro" id="IPR051927">
    <property type="entry name" value="Zn_Chap_cDPG_Synth"/>
</dbReference>
<evidence type="ECO:0000256" key="3">
    <source>
        <dbReference type="ARBA" id="ARBA00023186"/>
    </source>
</evidence>
<comment type="similarity">
    <text evidence="4">Belongs to the SIMIBI class G3E GTPase family. ZNG1 subfamily.</text>
</comment>
<evidence type="ECO:0000313" key="8">
    <source>
        <dbReference type="Proteomes" id="UP000604046"/>
    </source>
</evidence>
<dbReference type="Pfam" id="PF07683">
    <property type="entry name" value="CobW_C"/>
    <property type="match status" value="1"/>
</dbReference>
<sequence length="482" mass="53634">MVHVDGPGGVKLPVTLLSGFLGAGKTTLLTHVLNNREGIRVAVLVNDMASVNIDAQLLQDSVQFHESKDKMVELHNGCICCTLREDLIENVRSLALEGRFDYLLIESTGISEPMPVAATFAATDAAGVPMLGGVAELDTLVTVIDCLNFLKDYHSQEKAIDRNELGAEETDQRSIVDLLVDQVEIANVLILNKTDLVSAKELERLRGIFKKLNPSAQLIESQFGAVQPKLLMNTRSFDLEGASSLPGWVAELQGRTSPHKPETEEFGISSFIYRRLRPFHPDRLASLLDGRTFPGVLRSKGFLWSASQHATSLEWSQAGSVMYLTEGYAWQQLQLPPLPKDRLREDKYCGRRQELVFIGVDMQQDDICKALDEALVTEEEFSAGPAAWAGWRKIALSQNHHNHSHAGHDDHSCAKSDEVAEWASMMRDWFPEVVDPEILQNPEASIAKLSEREIRAALALRSVPVSKDDDRKVLEELLRPLW</sequence>
<dbReference type="InterPro" id="IPR036627">
    <property type="entry name" value="CobW-likC_sf"/>
</dbReference>